<evidence type="ECO:0000313" key="4">
    <source>
        <dbReference type="EMBL" id="RKP46265.1"/>
    </source>
</evidence>
<dbReference type="RefSeq" id="WP_120979693.1">
    <property type="nucleotide sequence ID" value="NZ_RBZM01000013.1"/>
</dbReference>
<evidence type="ECO:0000256" key="2">
    <source>
        <dbReference type="SAM" id="MobiDB-lite"/>
    </source>
</evidence>
<evidence type="ECO:0000259" key="3">
    <source>
        <dbReference type="PROSITE" id="PS51272"/>
    </source>
</evidence>
<dbReference type="Proteomes" id="UP000282076">
    <property type="component" value="Unassembled WGS sequence"/>
</dbReference>
<gene>
    <name evidence="4" type="ORF">D7Z26_24605</name>
</gene>
<dbReference type="InterPro" id="IPR051465">
    <property type="entry name" value="Cell_Envelope_Struct_Comp"/>
</dbReference>
<dbReference type="Gene3D" id="2.60.220.30">
    <property type="match status" value="1"/>
</dbReference>
<dbReference type="InterPro" id="IPR011493">
    <property type="entry name" value="GLUG"/>
</dbReference>
<dbReference type="Gene3D" id="2.60.40.4270">
    <property type="entry name" value="Listeria-Bacteroides repeat domain"/>
    <property type="match status" value="1"/>
</dbReference>
<dbReference type="Gene3D" id="2.60.40.2340">
    <property type="match status" value="3"/>
</dbReference>
<dbReference type="PROSITE" id="PS51272">
    <property type="entry name" value="SLH"/>
    <property type="match status" value="3"/>
</dbReference>
<feature type="domain" description="SLH" evidence="3">
    <location>
        <begin position="1369"/>
        <end position="1432"/>
    </location>
</feature>
<sequence>MRMSVKKVMLLMLTIMIVLGTVPGGIFGTGKVSAEDASDFSGGDGSSGNPYLIATADQLNKVRGSYLNANIYFKLTDHIDLSSYAGAGWDPIGVPGSSPFYGHIDGNGYKITGLKMDNSSGVGLGLFGGIGTGSFVANMKLENVLIKGTNIVGGLVGYNDGGTIENSFVTGSVSGTYEIGGLVGHNLNGKISNSYTSAELRGSAGVGGLVGMTEGGIIDNSFTTGSVGGLQDIGGLVGHNNHGEISNSYTSGDVDGGNNNSNVGGLVGINRDGKIANSYTSGKVSGGNKSNNVGGLVGINTDGTITNSSASGNVSGGNNSNNVGGLIGYNLNGKVSNSYASGKVVGFNKTGGLIGINERGEISGSYALGDVICGRISASVGGLIGYSVDGKIMNSYASKEVSGTLEVGGLVGKMERGEISDSYALGDVSGEIYLGGLVGYNDDAKISSSHALGNISVNGGTGSSGIGGLVGTNMTGKISYSYALGNVSGGSKGDRVGGLVGDNNRGEISNNYSSGIINGSDTVGGLVGNNQFGTISTNYGSGKVTGLNRVGGLVGWNFESTISNSYASGQVNGSDTVGGLVGYNQSAKVSNSYSSGNVSGSSMVGGLIGKSLSGITDNSFYDVQTSGQSSSEGGEGKSTVQMQKQSNYEADSANLWDFMNIWAIDSLHNGGYPYLRVFQVYLDYNGNGNSSGQAPTSQSYPSGATASVYSGTIDLVKMGYVFDGWSTQANGGGTPYKSGDSFTITYNTTLYARWLSSEATLTSRLGVVSTGGAMTESITNVPSGTTLAELKAAIIPAANATFEIYDADGTTIATTLASGKKVIVTAQDGTTKVTYIVTVVPSSAANITSFSFAEQTGTATIDAVAHTVAIKVAYGTNVTSLKAAFSLSAGASAMVDSVVQASGTTANDFTAPVTYALTAENGSTQNWTVAVTVAASSASEITAFSFTEQTGAATIDAIAHTVAIKVAYSPNVRNLVAKFNLSAGASVKVGTVDQVTGVSANDFTRPVVYIVKAANGSTQKWTVTVTVAANTEKEITRFFFDEQTGAATIDTVKHTVEIEVAFDSILFLLYPKFNLSEKASAMIDGIDLEFFIPPIDFGSPVTMVVKAEDGSTQDWTILVTVAANSAATLTSTIGTVSAEGTTNERITNIPYGTTLAALKAAITPAMGATFEIYDANGTTVANTLASGKKVIVTAQNGTTKVTYVVSVNVAPSVGGDGSTPSSDAILRSTDGRLTLAPGKAGEVSLDNRIVVSIPANATDKDVKLTIDKVTESQKLLTNNEILVSAVYEIMKNFAESFKNPITLSFTFEPASLKSNQTAAVFYYDEVKKSWIEVTGGKIIGNQITVMVDHFTKFAVFAVDHKADVPTDTKPTINLSDISGHWAETAIKQAVGNGVVTGYPDGTFKPNHIVTRAEFTVMLVNALKPQGAGTGTGEALNFTDAAKIGAWAKSAVSLAVHAGYIKGDEGGTFRPNSPITRVEMAMMVANAWGLSLETNSSSGFTDDQDIPAWAKGAVAAMRKLGLVTGRGGNKFAPVASTTRAEAVTVLLKMLAQKSQ</sequence>
<dbReference type="Gene3D" id="2.160.20.110">
    <property type="match status" value="3"/>
</dbReference>
<dbReference type="Pfam" id="PF09479">
    <property type="entry name" value="Flg_new"/>
    <property type="match status" value="1"/>
</dbReference>
<feature type="region of interest" description="Disordered" evidence="2">
    <location>
        <begin position="623"/>
        <end position="644"/>
    </location>
</feature>
<proteinExistence type="predicted"/>
<dbReference type="Pfam" id="PF07581">
    <property type="entry name" value="Glug"/>
    <property type="match status" value="8"/>
</dbReference>
<feature type="domain" description="SLH" evidence="3">
    <location>
        <begin position="1434"/>
        <end position="1497"/>
    </location>
</feature>
<dbReference type="GO" id="GO:0030313">
    <property type="term" value="C:cell envelope"/>
    <property type="evidence" value="ECO:0007669"/>
    <property type="project" value="UniProtKB-SubCell"/>
</dbReference>
<dbReference type="OrthoDB" id="7012117at2"/>
<dbReference type="Pfam" id="PF00395">
    <property type="entry name" value="SLH"/>
    <property type="match status" value="3"/>
</dbReference>
<dbReference type="InterPro" id="IPR042229">
    <property type="entry name" value="Listeria/Bacterioides_rpt_sf"/>
</dbReference>
<evidence type="ECO:0000256" key="1">
    <source>
        <dbReference type="ARBA" id="ARBA00004196"/>
    </source>
</evidence>
<comment type="caution">
    <text evidence="4">The sequence shown here is derived from an EMBL/GenBank/DDBJ whole genome shotgun (WGS) entry which is preliminary data.</text>
</comment>
<dbReference type="PANTHER" id="PTHR43308">
    <property type="entry name" value="OUTER MEMBRANE PROTEIN ALPHA-RELATED"/>
    <property type="match status" value="1"/>
</dbReference>
<keyword evidence="5" id="KW-1185">Reference proteome</keyword>
<evidence type="ECO:0000313" key="5">
    <source>
        <dbReference type="Proteomes" id="UP000282076"/>
    </source>
</evidence>
<accession>A0A494X6E6</accession>
<reference evidence="4 5" key="1">
    <citation type="submission" date="2018-10" db="EMBL/GenBank/DDBJ databases">
        <title>Cohnella sp. M2MS4P-1, whole genome shotgun sequence.</title>
        <authorList>
            <person name="Tuo L."/>
        </authorList>
    </citation>
    <scope>NUCLEOTIDE SEQUENCE [LARGE SCALE GENOMIC DNA]</scope>
    <source>
        <strain evidence="4 5">M2MS4P-1</strain>
    </source>
</reference>
<dbReference type="EMBL" id="RBZM01000013">
    <property type="protein sequence ID" value="RKP46265.1"/>
    <property type="molecule type" value="Genomic_DNA"/>
</dbReference>
<name>A0A494X6E6_9BACL</name>
<comment type="subcellular location">
    <subcellularLocation>
        <location evidence="1">Cell envelope</location>
    </subcellularLocation>
</comment>
<organism evidence="4 5">
    <name type="scientific">Cohnella endophytica</name>
    <dbReference type="NCBI Taxonomy" id="2419778"/>
    <lineage>
        <taxon>Bacteria</taxon>
        <taxon>Bacillati</taxon>
        <taxon>Bacillota</taxon>
        <taxon>Bacilli</taxon>
        <taxon>Bacillales</taxon>
        <taxon>Paenibacillaceae</taxon>
        <taxon>Cohnella</taxon>
    </lineage>
</organism>
<dbReference type="InterPro" id="IPR001119">
    <property type="entry name" value="SLH_dom"/>
</dbReference>
<feature type="domain" description="SLH" evidence="3">
    <location>
        <begin position="1499"/>
        <end position="1554"/>
    </location>
</feature>
<dbReference type="PANTHER" id="PTHR43308:SF5">
    <property type="entry name" value="S-LAYER PROTEIN _ PEPTIDOGLYCAN ENDO-BETA-N-ACETYLGLUCOSAMINIDASE"/>
    <property type="match status" value="1"/>
</dbReference>
<dbReference type="InterPro" id="IPR013378">
    <property type="entry name" value="InlB-like_B-rpt"/>
</dbReference>
<protein>
    <recommendedName>
        <fullName evidence="3">SLH domain-containing protein</fullName>
    </recommendedName>
</protein>